<dbReference type="Proteomes" id="UP000005583">
    <property type="component" value="Unassembled WGS sequence"/>
</dbReference>
<dbReference type="InterPro" id="IPR009063">
    <property type="entry name" value="Ig/albumin-bd_sf"/>
</dbReference>
<dbReference type="AlphaFoldDB" id="C2EN70"/>
<gene>
    <name evidence="3" type="ORF">HMPREF0548_1116</name>
</gene>
<accession>C2EN70</accession>
<evidence type="ECO:0000259" key="2">
    <source>
        <dbReference type="Pfam" id="PF03217"/>
    </source>
</evidence>
<dbReference type="eggNOG" id="ENOG50309MR">
    <property type="taxonomic scope" value="Bacteria"/>
</dbReference>
<dbReference type="RefSeq" id="WP_007125644.1">
    <property type="nucleotide sequence ID" value="NZ_AZFO01000036.1"/>
</dbReference>
<dbReference type="SUPFAM" id="SSF46997">
    <property type="entry name" value="Bacterial immunoglobulin/albumin-binding domains"/>
    <property type="match status" value="1"/>
</dbReference>
<evidence type="ECO:0000256" key="1">
    <source>
        <dbReference type="SAM" id="SignalP"/>
    </source>
</evidence>
<keyword evidence="4" id="KW-1185">Reference proteome</keyword>
<feature type="domain" description="S-layer protein C-terminal" evidence="2">
    <location>
        <begin position="44"/>
        <end position="84"/>
    </location>
</feature>
<proteinExistence type="predicted"/>
<reference evidence="3 4" key="1">
    <citation type="submission" date="2009-01" db="EMBL/GenBank/DDBJ databases">
        <authorList>
            <person name="Qin X."/>
            <person name="Bachman B."/>
            <person name="Battles P."/>
            <person name="Bell A."/>
            <person name="Bess C."/>
            <person name="Bickham C."/>
            <person name="Chaboub L."/>
            <person name="Chen D."/>
            <person name="Coyle M."/>
            <person name="Deiros D.R."/>
            <person name="Dinh H."/>
            <person name="Forbes L."/>
            <person name="Fowler G."/>
            <person name="Francisco L."/>
            <person name="Fu Q."/>
            <person name="Gubbala S."/>
            <person name="Hale W."/>
            <person name="Han Y."/>
            <person name="Hemphill L."/>
            <person name="Highlander S.K."/>
            <person name="Hirani K."/>
            <person name="Hogues M."/>
            <person name="Jackson L."/>
            <person name="Jakkamsetti A."/>
            <person name="Javaid M."/>
            <person name="Jiang H."/>
            <person name="Korchina V."/>
            <person name="Kovar C."/>
            <person name="Lara F."/>
            <person name="Lee S."/>
            <person name="Mata R."/>
            <person name="Mathew T."/>
            <person name="Moen C."/>
            <person name="Morales K."/>
            <person name="Munidasa M."/>
            <person name="Nazareth L."/>
            <person name="Ngo R."/>
            <person name="Nguyen L."/>
            <person name="Okwuonu G."/>
            <person name="Ongeri F."/>
            <person name="Patil S."/>
            <person name="Petrosino J."/>
            <person name="Pham C."/>
            <person name="Pham P."/>
            <person name="Pu L.-L."/>
            <person name="Puazo M."/>
            <person name="Raj R."/>
            <person name="Reid J."/>
            <person name="Rouhana J."/>
            <person name="Saada N."/>
            <person name="Shang Y."/>
            <person name="Simmons D."/>
            <person name="Thornton R."/>
            <person name="Warren J."/>
            <person name="Weissenberger G."/>
            <person name="Zhang J."/>
            <person name="Zhang L."/>
            <person name="Zhou C."/>
            <person name="Zhu D."/>
            <person name="Muzny D."/>
            <person name="Worley K."/>
            <person name="Gibbs R."/>
        </authorList>
    </citation>
    <scope>NUCLEOTIDE SEQUENCE [LARGE SCALE GENOMIC DNA]</scope>
    <source>
        <strain evidence="3 4">DSM 16047</strain>
    </source>
</reference>
<evidence type="ECO:0000313" key="3">
    <source>
        <dbReference type="EMBL" id="EEJ72024.1"/>
    </source>
</evidence>
<dbReference type="STRING" id="525365.HMPREF0548_1116"/>
<dbReference type="Pfam" id="PF03217">
    <property type="entry name" value="SlpA"/>
    <property type="match status" value="2"/>
</dbReference>
<dbReference type="OrthoDB" id="2311376at2"/>
<dbReference type="Gene3D" id="1.20.5.420">
    <property type="entry name" value="Immunoglobulin FC, subunit C"/>
    <property type="match status" value="1"/>
</dbReference>
<name>C2EN70_9LACO</name>
<feature type="chain" id="PRO_5039141189" description="S-layer protein C-terminal domain-containing protein" evidence="1">
    <location>
        <begin position="24"/>
        <end position="310"/>
    </location>
</feature>
<dbReference type="PATRIC" id="fig|525365.8.peg.1357"/>
<evidence type="ECO:0000313" key="4">
    <source>
        <dbReference type="Proteomes" id="UP000005583"/>
    </source>
</evidence>
<keyword evidence="1" id="KW-0732">Signal</keyword>
<feature type="signal peptide" evidence="1">
    <location>
        <begin position="1"/>
        <end position="23"/>
    </location>
</feature>
<protein>
    <recommendedName>
        <fullName evidence="2">S-layer protein C-terminal domain-containing protein</fullName>
    </recommendedName>
</protein>
<feature type="domain" description="S-layer protein C-terminal" evidence="2">
    <location>
        <begin position="99"/>
        <end position="120"/>
    </location>
</feature>
<sequence>MKLNRKVLTISAAALMMTIPVIGLVDGQNVSAASHSVRRSEKGKLRLKHNSYVYTAKGKRTHKLLRKGKLVKYMGKVKKNNGAKNLYFYQNKKQKCQLKTSRINGKDFYQIGKNQYIKAANVEAIDGKTLIIKQNKVASDQSIVVTNKNNVPVYSFEAEESKSSELAKGAELQVNGAIYLWNDKVQKTDLYYHLTNRKHVDAGDVFVKASDVDYKSGKKLTPINTAEEAENNYKIAVSELDEITLKDLINKENTVKASTKYKKASSDKKYNYEQAVSEAKTATMAKDIMSAAQAKYLIWSLKTYESELDG</sequence>
<organism evidence="3 4">
    <name type="scientific">Lactobacillus ultunensis DSM 16047</name>
    <dbReference type="NCBI Taxonomy" id="525365"/>
    <lineage>
        <taxon>Bacteria</taxon>
        <taxon>Bacillati</taxon>
        <taxon>Bacillota</taxon>
        <taxon>Bacilli</taxon>
        <taxon>Lactobacillales</taxon>
        <taxon>Lactobacillaceae</taxon>
        <taxon>Lactobacillus</taxon>
    </lineage>
</organism>
<dbReference type="InterPro" id="IPR024968">
    <property type="entry name" value="SlpA_C_lactobacillus"/>
</dbReference>
<comment type="caution">
    <text evidence="3">The sequence shown here is derived from an EMBL/GenBank/DDBJ whole genome shotgun (WGS) entry which is preliminary data.</text>
</comment>
<dbReference type="EMBL" id="ACGU01000053">
    <property type="protein sequence ID" value="EEJ72024.1"/>
    <property type="molecule type" value="Genomic_DNA"/>
</dbReference>
<dbReference type="HOGENOM" id="CLU_027060_1_0_9"/>